<dbReference type="RefSeq" id="XP_005845808.1">
    <property type="nucleotide sequence ID" value="XM_005845746.1"/>
</dbReference>
<dbReference type="InParanoid" id="E1ZKJ6"/>
<dbReference type="OrthoDB" id="514559at2759"/>
<dbReference type="KEGG" id="cvr:CHLNCDRAFT_58483"/>
<organism evidence="2">
    <name type="scientific">Chlorella variabilis</name>
    <name type="common">Green alga</name>
    <dbReference type="NCBI Taxonomy" id="554065"/>
    <lineage>
        <taxon>Eukaryota</taxon>
        <taxon>Viridiplantae</taxon>
        <taxon>Chlorophyta</taxon>
        <taxon>core chlorophytes</taxon>
        <taxon>Trebouxiophyceae</taxon>
        <taxon>Chlorellales</taxon>
        <taxon>Chlorellaceae</taxon>
        <taxon>Chlorella clade</taxon>
        <taxon>Chlorella</taxon>
    </lineage>
</organism>
<reference evidence="1 2" key="1">
    <citation type="journal article" date="2010" name="Plant Cell">
        <title>The Chlorella variabilis NC64A genome reveals adaptation to photosymbiosis, coevolution with viruses, and cryptic sex.</title>
        <authorList>
            <person name="Blanc G."/>
            <person name="Duncan G."/>
            <person name="Agarkova I."/>
            <person name="Borodovsky M."/>
            <person name="Gurnon J."/>
            <person name="Kuo A."/>
            <person name="Lindquist E."/>
            <person name="Lucas S."/>
            <person name="Pangilinan J."/>
            <person name="Polle J."/>
            <person name="Salamov A."/>
            <person name="Terry A."/>
            <person name="Yamada T."/>
            <person name="Dunigan D.D."/>
            <person name="Grigoriev I.V."/>
            <person name="Claverie J.M."/>
            <person name="Van Etten J.L."/>
        </authorList>
    </citation>
    <scope>NUCLEOTIDE SEQUENCE [LARGE SCALE GENOMIC DNA]</scope>
    <source>
        <strain evidence="1 2">NC64A</strain>
    </source>
</reference>
<dbReference type="AlphaFoldDB" id="E1ZKJ6"/>
<protein>
    <submittedName>
        <fullName evidence="1">Expressed protein</fullName>
    </submittedName>
</protein>
<keyword evidence="2" id="KW-1185">Reference proteome</keyword>
<name>E1ZKJ6_CHLVA</name>
<evidence type="ECO:0000313" key="1">
    <source>
        <dbReference type="EMBL" id="EFN53706.1"/>
    </source>
</evidence>
<sequence>MSGSRQRQPAGLDSLPSDLLQRVAQLGFLSQVSPFWDRGDLLQQAASLACVGNASFSELARILFAGPSPRLGAEKPRGVSKTSPIPALKAALGKSMNTSGGATSTKLFLLFDVKQLARKIHGSWEQLAKQRSDTKELYDRNREVWQLVWA</sequence>
<dbReference type="Proteomes" id="UP000008141">
    <property type="component" value="Unassembled WGS sequence"/>
</dbReference>
<dbReference type="EMBL" id="GL433850">
    <property type="protein sequence ID" value="EFN53706.1"/>
    <property type="molecule type" value="Genomic_DNA"/>
</dbReference>
<accession>E1ZKJ6</accession>
<dbReference type="GeneID" id="17353174"/>
<gene>
    <name evidence="1" type="ORF">CHLNCDRAFT_58483</name>
</gene>
<evidence type="ECO:0000313" key="2">
    <source>
        <dbReference type="Proteomes" id="UP000008141"/>
    </source>
</evidence>
<proteinExistence type="predicted"/>